<keyword evidence="9" id="KW-0614">Plasmid</keyword>
<dbReference type="Pfam" id="PF03743">
    <property type="entry name" value="TrbI"/>
    <property type="match status" value="1"/>
</dbReference>
<dbReference type="CDD" id="cd16429">
    <property type="entry name" value="VirB10"/>
    <property type="match status" value="1"/>
</dbReference>
<dbReference type="GO" id="GO:0005886">
    <property type="term" value="C:plasma membrane"/>
    <property type="evidence" value="ECO:0007669"/>
    <property type="project" value="UniProtKB-SubCell"/>
</dbReference>
<feature type="compositionally biased region" description="Low complexity" evidence="7">
    <location>
        <begin position="162"/>
        <end position="175"/>
    </location>
</feature>
<protein>
    <submittedName>
        <fullName evidence="9">Inner membrane protein forms channel for type IV secretion of T-DNA complex (VirB10)</fullName>
    </submittedName>
</protein>
<evidence type="ECO:0000256" key="2">
    <source>
        <dbReference type="ARBA" id="ARBA00010265"/>
    </source>
</evidence>
<keyword evidence="4 8" id="KW-0812">Transmembrane</keyword>
<keyword evidence="6 8" id="KW-0472">Membrane</keyword>
<organism evidence="9">
    <name type="scientific">Pseudomonas syringae pv. actinidiae</name>
    <dbReference type="NCBI Taxonomy" id="103796"/>
    <lineage>
        <taxon>Bacteria</taxon>
        <taxon>Pseudomonadati</taxon>
        <taxon>Pseudomonadota</taxon>
        <taxon>Gammaproteobacteria</taxon>
        <taxon>Pseudomonadales</taxon>
        <taxon>Pseudomonadaceae</taxon>
        <taxon>Pseudomonas</taxon>
        <taxon>Pseudomonas syringae</taxon>
    </lineage>
</organism>
<dbReference type="NCBIfam" id="NF038091">
    <property type="entry name" value="T4SS_VirB10"/>
    <property type="match status" value="1"/>
</dbReference>
<dbReference type="InterPro" id="IPR042217">
    <property type="entry name" value="T4SS_VirB10/TrbI"/>
</dbReference>
<evidence type="ECO:0000256" key="8">
    <source>
        <dbReference type="SAM" id="Phobius"/>
    </source>
</evidence>
<feature type="region of interest" description="Disordered" evidence="7">
    <location>
        <begin position="84"/>
        <end position="175"/>
    </location>
</feature>
<evidence type="ECO:0000256" key="4">
    <source>
        <dbReference type="ARBA" id="ARBA00022692"/>
    </source>
</evidence>
<feature type="compositionally biased region" description="Low complexity" evidence="7">
    <location>
        <begin position="94"/>
        <end position="118"/>
    </location>
</feature>
<evidence type="ECO:0000256" key="3">
    <source>
        <dbReference type="ARBA" id="ARBA00022475"/>
    </source>
</evidence>
<sequence length="382" mass="40438">MSRNIDIDDDLHNDGFDDGRGAFNGGPKRKVQGLKAFVALMLIMCMGFLGWFGYQQYQRLNQPAKQKEPAAQTGANSLKAYKFDSEPADDEPQGSTGNAATAGTASTGNTGATGTSDGNPPPETPEQRAMKRRLGKSFKEDSNVAAVADATGNERPGRPQTSENSSALSNSLNSSRRGRVMASMLLNPSLTVPQGKMIRCGTTTELDTTVPGMVSCLVSADVMSADNKVTLISKGAQVTGEVSGGIKDGQARVFVLWTRLRNPDQSVVYLDSPGTNRLGSAGIPGQVNSHFWERYGPALMLSVLSDAGSALVQTAANSGNNNTNTNINLDNTSSTSDSMGREALKATLSIPPTLYAPQGDAVSIYVARDVDFSDVYSLELDH</sequence>
<dbReference type="RefSeq" id="WP_074321374.1">
    <property type="nucleotide sequence ID" value="NZ_KX009064.1"/>
</dbReference>
<evidence type="ECO:0000256" key="5">
    <source>
        <dbReference type="ARBA" id="ARBA00022989"/>
    </source>
</evidence>
<evidence type="ECO:0000313" key="9">
    <source>
        <dbReference type="EMBL" id="ARO45334.1"/>
    </source>
</evidence>
<accession>A0A2P0QG16</accession>
<feature type="transmembrane region" description="Helical" evidence="8">
    <location>
        <begin position="36"/>
        <end position="54"/>
    </location>
</feature>
<evidence type="ECO:0000256" key="7">
    <source>
        <dbReference type="SAM" id="MobiDB-lite"/>
    </source>
</evidence>
<keyword evidence="3" id="KW-1003">Cell membrane</keyword>
<geneLocation type="plasmid" evidence="9">
    <name>pPK_RT811</name>
</geneLocation>
<comment type="similarity">
    <text evidence="2">Belongs to the TrbI/VirB10 family.</text>
</comment>
<feature type="region of interest" description="Disordered" evidence="7">
    <location>
        <begin position="1"/>
        <end position="28"/>
    </location>
</feature>
<proteinExistence type="inferred from homology"/>
<keyword evidence="5 8" id="KW-1133">Transmembrane helix</keyword>
<feature type="compositionally biased region" description="Basic and acidic residues" evidence="7">
    <location>
        <begin position="10"/>
        <end position="20"/>
    </location>
</feature>
<dbReference type="Gene3D" id="2.40.128.260">
    <property type="entry name" value="Type IV secretion system, VirB10/TraB/TrbI"/>
    <property type="match status" value="2"/>
</dbReference>
<dbReference type="InterPro" id="IPR005498">
    <property type="entry name" value="T4SS_VirB10/TraB/TrbI"/>
</dbReference>
<dbReference type="InterPro" id="IPR047695">
    <property type="entry name" value="T4SS_VirB10/PtlG"/>
</dbReference>
<comment type="subcellular location">
    <subcellularLocation>
        <location evidence="1">Cell membrane</location>
        <topology evidence="1">Single-pass membrane protein</topology>
    </subcellularLocation>
</comment>
<name>A0A2P0QG16_PSESF</name>
<dbReference type="EMBL" id="KX009064">
    <property type="protein sequence ID" value="ARO45334.1"/>
    <property type="molecule type" value="Genomic_DNA"/>
</dbReference>
<dbReference type="AlphaFoldDB" id="A0A2P0QG16"/>
<evidence type="ECO:0000256" key="6">
    <source>
        <dbReference type="ARBA" id="ARBA00023136"/>
    </source>
</evidence>
<reference evidence="9" key="1">
    <citation type="submission" date="2016-03" db="EMBL/GenBank/DDBJ databases">
        <title>The evolution of Pseudomonas syringae pv. actinidiae in New Zealand.</title>
        <authorList>
            <person name="Taiaroa G."/>
            <person name="Poulter R.T.M."/>
            <person name="Lamont I."/>
            <person name="Stockwell P."/>
            <person name="Butler M.I."/>
        </authorList>
    </citation>
    <scope>NUCLEOTIDE SEQUENCE</scope>
    <source>
        <strain evidence="9">RT811</strain>
        <plasmid evidence="9">pPK_RT811</plasmid>
    </source>
</reference>
<evidence type="ECO:0000256" key="1">
    <source>
        <dbReference type="ARBA" id="ARBA00004162"/>
    </source>
</evidence>